<name>A0A644ZCH9_9ZZZZ</name>
<reference evidence="2" key="1">
    <citation type="submission" date="2019-08" db="EMBL/GenBank/DDBJ databases">
        <authorList>
            <person name="Kucharzyk K."/>
            <person name="Murdoch R.W."/>
            <person name="Higgins S."/>
            <person name="Loffler F."/>
        </authorList>
    </citation>
    <scope>NUCLEOTIDE SEQUENCE</scope>
</reference>
<dbReference type="AlphaFoldDB" id="A0A644ZCH9"/>
<keyword evidence="1" id="KW-1133">Transmembrane helix</keyword>
<proteinExistence type="predicted"/>
<feature type="transmembrane region" description="Helical" evidence="1">
    <location>
        <begin position="6"/>
        <end position="22"/>
    </location>
</feature>
<organism evidence="2">
    <name type="scientific">bioreactor metagenome</name>
    <dbReference type="NCBI Taxonomy" id="1076179"/>
    <lineage>
        <taxon>unclassified sequences</taxon>
        <taxon>metagenomes</taxon>
        <taxon>ecological metagenomes</taxon>
    </lineage>
</organism>
<gene>
    <name evidence="2" type="ORF">SDC9_85078</name>
</gene>
<protein>
    <submittedName>
        <fullName evidence="2">Uncharacterized protein</fullName>
    </submittedName>
</protein>
<evidence type="ECO:0000256" key="1">
    <source>
        <dbReference type="SAM" id="Phobius"/>
    </source>
</evidence>
<sequence length="47" mass="5699">MKKKIYGIVLINIMAMAARWNFNQRKKEVEVLNKVQLFFYNKQPLKI</sequence>
<dbReference type="EMBL" id="VSSQ01008289">
    <property type="protein sequence ID" value="MPM38449.1"/>
    <property type="molecule type" value="Genomic_DNA"/>
</dbReference>
<comment type="caution">
    <text evidence="2">The sequence shown here is derived from an EMBL/GenBank/DDBJ whole genome shotgun (WGS) entry which is preliminary data.</text>
</comment>
<keyword evidence="1" id="KW-0472">Membrane</keyword>
<keyword evidence="1" id="KW-0812">Transmembrane</keyword>
<accession>A0A644ZCH9</accession>
<evidence type="ECO:0000313" key="2">
    <source>
        <dbReference type="EMBL" id="MPM38449.1"/>
    </source>
</evidence>